<dbReference type="PANTHER" id="PTHR16127">
    <property type="entry name" value="TAXILIN"/>
    <property type="match status" value="1"/>
</dbReference>
<dbReference type="AlphaFoldDB" id="A0A9P0FX97"/>
<gene>
    <name evidence="4" type="ORF">CINC_LOCUS6960</name>
</gene>
<evidence type="ECO:0000313" key="4">
    <source>
        <dbReference type="EMBL" id="CAH0596142.1"/>
    </source>
</evidence>
<keyword evidence="2" id="KW-0175">Coiled coil</keyword>
<feature type="region of interest" description="Disordered" evidence="3">
    <location>
        <begin position="1"/>
        <end position="53"/>
    </location>
</feature>
<comment type="similarity">
    <text evidence="1">Belongs to the taxilin family.</text>
</comment>
<proteinExistence type="inferred from homology"/>
<keyword evidence="5" id="KW-1185">Reference proteome</keyword>
<dbReference type="EMBL" id="LR824025">
    <property type="protein sequence ID" value="CAH0596142.1"/>
    <property type="molecule type" value="Genomic_DNA"/>
</dbReference>
<protein>
    <recommendedName>
        <fullName evidence="6">Alpha-taxilin</fullName>
    </recommendedName>
</protein>
<dbReference type="InterPro" id="IPR026183">
    <property type="entry name" value="Taxilin_fam"/>
</dbReference>
<dbReference type="Gene3D" id="1.10.287.1490">
    <property type="match status" value="1"/>
</dbReference>
<feature type="region of interest" description="Disordered" evidence="3">
    <location>
        <begin position="377"/>
        <end position="409"/>
    </location>
</feature>
<feature type="coiled-coil region" evidence="2">
    <location>
        <begin position="409"/>
        <end position="436"/>
    </location>
</feature>
<feature type="coiled-coil region" evidence="2">
    <location>
        <begin position="94"/>
        <end position="185"/>
    </location>
</feature>
<feature type="compositionally biased region" description="Polar residues" evidence="3">
    <location>
        <begin position="15"/>
        <end position="26"/>
    </location>
</feature>
<reference evidence="4" key="1">
    <citation type="submission" date="2021-12" db="EMBL/GenBank/DDBJ databases">
        <authorList>
            <person name="King R."/>
        </authorList>
    </citation>
    <scope>NUCLEOTIDE SEQUENCE</scope>
</reference>
<feature type="compositionally biased region" description="Basic and acidic residues" evidence="3">
    <location>
        <begin position="461"/>
        <end position="490"/>
    </location>
</feature>
<feature type="compositionally biased region" description="Basic and acidic residues" evidence="3">
    <location>
        <begin position="39"/>
        <end position="53"/>
    </location>
</feature>
<evidence type="ECO:0000313" key="5">
    <source>
        <dbReference type="Proteomes" id="UP001154114"/>
    </source>
</evidence>
<feature type="region of interest" description="Disordered" evidence="3">
    <location>
        <begin position="649"/>
        <end position="681"/>
    </location>
</feature>
<dbReference type="Pfam" id="PF09728">
    <property type="entry name" value="Taxilin"/>
    <property type="match status" value="1"/>
</dbReference>
<dbReference type="PANTHER" id="PTHR16127:SF13">
    <property type="entry name" value="GH01188P"/>
    <property type="match status" value="1"/>
</dbReference>
<feature type="compositionally biased region" description="Polar residues" evidence="3">
    <location>
        <begin position="649"/>
        <end position="673"/>
    </location>
</feature>
<sequence length="681" mass="75656">MDTATGDTQKEGTENALSNNTTTVPSNIADKAPTQIPLEVKKGKREDRVKKDDKNVEQFMKSLNSVPTLEEKLSLVCKKYVQTADDNKKMQFYIKQSDKRYALLLKEKEQLQLEFNKTILVKSKLENLCRELQKQNKAIKEESLLKIREEEERRKETQAKFQNTLSEITAMLQQNNEKNAKLRDDNISMSEKFKSVVQQYQLREQQVEKMAKQMALESQLSDAKLQKASLEHQADKERLLAEMEQIKVTVAQYRAKIKELQGTETSLRSQLAVYTDKYDEFQSALVKSNQMFGGFKEQMEKMSKKIKKLEKESLSWKTRWETSQTALLDMCGERQASEERAAAAGRQLAHMQGLCRTLQAERGALLGTLKEHNIERPPLAAAPPAPPPAPPAPTASAARPNQPASNAKVDAMAANCAQLRQSLAHLQTQLNTLTNQQKEEAAAKQDKPEKVEKKKSKSKKNKPDKAKAEAEKADTPKETESDESNAKDLTDDAQDGTSDPAVEKVDEATLENLIQAINSANINLCDLEVVNDEISDETSKDNSEKLDTDETKSEDVKEATSSEISLNPSPVEGQLLKDVTNDTANSPSPVHVSKAPSDVINVPSDVTKQASDVTKSPISEVAEATNITEVTEAITKLLNDAKDVSITNGCENQNVSNSPKAQSTNDELSQLNEVKQIASDA</sequence>
<accession>A0A9P0FX97</accession>
<feature type="region of interest" description="Disordered" evidence="3">
    <location>
        <begin position="534"/>
        <end position="601"/>
    </location>
</feature>
<organism evidence="4 5">
    <name type="scientific">Chrysodeixis includens</name>
    <name type="common">Soybean looper</name>
    <name type="synonym">Pseudoplusia includens</name>
    <dbReference type="NCBI Taxonomy" id="689277"/>
    <lineage>
        <taxon>Eukaryota</taxon>
        <taxon>Metazoa</taxon>
        <taxon>Ecdysozoa</taxon>
        <taxon>Arthropoda</taxon>
        <taxon>Hexapoda</taxon>
        <taxon>Insecta</taxon>
        <taxon>Pterygota</taxon>
        <taxon>Neoptera</taxon>
        <taxon>Endopterygota</taxon>
        <taxon>Lepidoptera</taxon>
        <taxon>Glossata</taxon>
        <taxon>Ditrysia</taxon>
        <taxon>Noctuoidea</taxon>
        <taxon>Noctuidae</taxon>
        <taxon>Plusiinae</taxon>
        <taxon>Chrysodeixis</taxon>
    </lineage>
</organism>
<feature type="compositionally biased region" description="Basic and acidic residues" evidence="3">
    <location>
        <begin position="537"/>
        <end position="560"/>
    </location>
</feature>
<dbReference type="GO" id="GO:0019905">
    <property type="term" value="F:syntaxin binding"/>
    <property type="evidence" value="ECO:0007669"/>
    <property type="project" value="InterPro"/>
</dbReference>
<feature type="compositionally biased region" description="Pro residues" evidence="3">
    <location>
        <begin position="380"/>
        <end position="393"/>
    </location>
</feature>
<dbReference type="Proteomes" id="UP001154114">
    <property type="component" value="Chromosome 22"/>
</dbReference>
<feature type="region of interest" description="Disordered" evidence="3">
    <location>
        <begin position="437"/>
        <end position="504"/>
    </location>
</feature>
<dbReference type="OrthoDB" id="425555at2759"/>
<evidence type="ECO:0008006" key="6">
    <source>
        <dbReference type="Google" id="ProtNLM"/>
    </source>
</evidence>
<feature type="coiled-coil region" evidence="2">
    <location>
        <begin position="213"/>
        <end position="319"/>
    </location>
</feature>
<evidence type="ECO:0000256" key="3">
    <source>
        <dbReference type="SAM" id="MobiDB-lite"/>
    </source>
</evidence>
<feature type="compositionally biased region" description="Basic and acidic residues" evidence="3">
    <location>
        <begin position="437"/>
        <end position="452"/>
    </location>
</feature>
<evidence type="ECO:0000256" key="2">
    <source>
        <dbReference type="SAM" id="Coils"/>
    </source>
</evidence>
<evidence type="ECO:0000256" key="1">
    <source>
        <dbReference type="ARBA" id="ARBA00009550"/>
    </source>
</evidence>
<name>A0A9P0FX97_CHRIL</name>